<dbReference type="NCBIfam" id="TIGR00590">
    <property type="entry name" value="pcna"/>
    <property type="match status" value="1"/>
</dbReference>
<dbReference type="InterPro" id="IPR022659">
    <property type="entry name" value="Pr_cel_nuc_antig_CS"/>
</dbReference>
<dbReference type="PROSITE" id="PS01251">
    <property type="entry name" value="PCNA_1"/>
    <property type="match status" value="1"/>
</dbReference>
<organism evidence="10 11">
    <name type="scientific">Nezara viridula</name>
    <name type="common">Southern green stink bug</name>
    <name type="synonym">Cimex viridulus</name>
    <dbReference type="NCBI Taxonomy" id="85310"/>
    <lineage>
        <taxon>Eukaryota</taxon>
        <taxon>Metazoa</taxon>
        <taxon>Ecdysozoa</taxon>
        <taxon>Arthropoda</taxon>
        <taxon>Hexapoda</taxon>
        <taxon>Insecta</taxon>
        <taxon>Pterygota</taxon>
        <taxon>Neoptera</taxon>
        <taxon>Paraneoptera</taxon>
        <taxon>Hemiptera</taxon>
        <taxon>Heteroptera</taxon>
        <taxon>Panheteroptera</taxon>
        <taxon>Pentatomomorpha</taxon>
        <taxon>Pentatomoidea</taxon>
        <taxon>Pentatomidae</taxon>
        <taxon>Pentatominae</taxon>
        <taxon>Nezara</taxon>
    </lineage>
</organism>
<dbReference type="PRINTS" id="PR00339">
    <property type="entry name" value="PCNACYCLIN"/>
</dbReference>
<evidence type="ECO:0000256" key="4">
    <source>
        <dbReference type="ARBA" id="ARBA00023125"/>
    </source>
</evidence>
<proteinExistence type="inferred from homology"/>
<feature type="domain" description="Proliferating cell nuclear antigen PCNA N-terminal" evidence="8">
    <location>
        <begin position="1"/>
        <end position="123"/>
    </location>
</feature>
<dbReference type="PANTHER" id="PTHR11352">
    <property type="entry name" value="PROLIFERATING CELL NUCLEAR ANTIGEN"/>
    <property type="match status" value="1"/>
</dbReference>
<dbReference type="FunFam" id="3.70.10.10:FF:000001">
    <property type="entry name" value="Proliferating cell nuclear antigen"/>
    <property type="match status" value="1"/>
</dbReference>
<keyword evidence="5 6" id="KW-0539">Nucleus</keyword>
<dbReference type="InterPro" id="IPR046938">
    <property type="entry name" value="DNA_clamp_sf"/>
</dbReference>
<dbReference type="Gene3D" id="3.70.10.10">
    <property type="match status" value="1"/>
</dbReference>
<dbReference type="GO" id="GO:0030337">
    <property type="term" value="F:DNA polymerase processivity factor activity"/>
    <property type="evidence" value="ECO:0007669"/>
    <property type="project" value="InterPro"/>
</dbReference>
<protein>
    <recommendedName>
        <fullName evidence="6">DNA sliding clamp PCNA</fullName>
    </recommendedName>
</protein>
<evidence type="ECO:0000313" key="10">
    <source>
        <dbReference type="EMBL" id="CAH1401854.1"/>
    </source>
</evidence>
<evidence type="ECO:0000256" key="3">
    <source>
        <dbReference type="ARBA" id="ARBA00022705"/>
    </source>
</evidence>
<keyword evidence="11" id="KW-1185">Reference proteome</keyword>
<dbReference type="EMBL" id="OV725081">
    <property type="protein sequence ID" value="CAH1401854.1"/>
    <property type="molecule type" value="Genomic_DNA"/>
</dbReference>
<evidence type="ECO:0000256" key="6">
    <source>
        <dbReference type="RuleBase" id="RU000641"/>
    </source>
</evidence>
<dbReference type="Pfam" id="PF00705">
    <property type="entry name" value="PCNA_N"/>
    <property type="match status" value="1"/>
</dbReference>
<dbReference type="AlphaFoldDB" id="A0A9P0HHG3"/>
<evidence type="ECO:0000259" key="9">
    <source>
        <dbReference type="Pfam" id="PF02747"/>
    </source>
</evidence>
<dbReference type="HAMAP" id="MF_00317">
    <property type="entry name" value="DNApol_clamp_arch"/>
    <property type="match status" value="1"/>
</dbReference>
<dbReference type="GO" id="GO:0003677">
    <property type="term" value="F:DNA binding"/>
    <property type="evidence" value="ECO:0007669"/>
    <property type="project" value="UniProtKB-KW"/>
</dbReference>
<sequence length="256" mass="28753">MFEARLHQSSFLLKILEAIKELLNEATFQCTQNGIQLQAMDTSHVSLISLFLSQGGFDNYKCDRNISLGINLSSMLKIMKCAGSDDILTIKNHEEPDSITFIFESQSYDKVSNYQLRLMNLEHEHLDIPETDYACVMKMPSSEFARIFKMLLQFGETVEISCSKEGVKFSTSGDLGSANIKLAPNNTTDSDKAVFIEIQEPVVATFAIRYLTLFAKATPLALRVQLSLMPDSPLLVEYQIGDKGHLKYYLAPKVDD</sequence>
<dbReference type="GO" id="GO:0006272">
    <property type="term" value="P:leading strand elongation"/>
    <property type="evidence" value="ECO:0007669"/>
    <property type="project" value="TreeGrafter"/>
</dbReference>
<comment type="function">
    <text evidence="6">This protein is an auxiliary protein of DNA polymerase delta and is involved in the control of eukaryotic DNA replication by increasing the polymerase's processivity during elongation of the leading strand.</text>
</comment>
<evidence type="ECO:0000256" key="5">
    <source>
        <dbReference type="ARBA" id="ARBA00023242"/>
    </source>
</evidence>
<dbReference type="GO" id="GO:0019985">
    <property type="term" value="P:translesion synthesis"/>
    <property type="evidence" value="ECO:0007669"/>
    <property type="project" value="TreeGrafter"/>
</dbReference>
<keyword evidence="4 7" id="KW-0238">DNA-binding</keyword>
<evidence type="ECO:0000313" key="11">
    <source>
        <dbReference type="Proteomes" id="UP001152798"/>
    </source>
</evidence>
<accession>A0A9P0HHG3</accession>
<dbReference type="CDD" id="cd00577">
    <property type="entry name" value="PCNA"/>
    <property type="match status" value="1"/>
</dbReference>
<name>A0A9P0HHG3_NEZVI</name>
<dbReference type="Proteomes" id="UP001152798">
    <property type="component" value="Chromosome 5"/>
</dbReference>
<dbReference type="Pfam" id="PF02747">
    <property type="entry name" value="PCNA_C"/>
    <property type="match status" value="1"/>
</dbReference>
<dbReference type="GO" id="GO:0042542">
    <property type="term" value="P:response to hydrogen peroxide"/>
    <property type="evidence" value="ECO:0007669"/>
    <property type="project" value="UniProtKB-ARBA"/>
</dbReference>
<evidence type="ECO:0000256" key="1">
    <source>
        <dbReference type="ARBA" id="ARBA00004123"/>
    </source>
</evidence>
<dbReference type="GO" id="GO:0003682">
    <property type="term" value="F:chromatin binding"/>
    <property type="evidence" value="ECO:0007669"/>
    <property type="project" value="UniProtKB-ARBA"/>
</dbReference>
<dbReference type="InterPro" id="IPR022649">
    <property type="entry name" value="Pr_cel_nuc_antig_C"/>
</dbReference>
<dbReference type="PROSITE" id="PS00293">
    <property type="entry name" value="PCNA_2"/>
    <property type="match status" value="1"/>
</dbReference>
<dbReference type="GO" id="GO:0043626">
    <property type="term" value="C:PCNA complex"/>
    <property type="evidence" value="ECO:0007669"/>
    <property type="project" value="TreeGrafter"/>
</dbReference>
<comment type="similarity">
    <text evidence="2 7">Belongs to the PCNA family.</text>
</comment>
<dbReference type="GO" id="GO:0006298">
    <property type="term" value="P:mismatch repair"/>
    <property type="evidence" value="ECO:0007669"/>
    <property type="project" value="TreeGrafter"/>
</dbReference>
<evidence type="ECO:0000259" key="8">
    <source>
        <dbReference type="Pfam" id="PF00705"/>
    </source>
</evidence>
<dbReference type="InterPro" id="IPR000730">
    <property type="entry name" value="Pr_cel_nuc_antig"/>
</dbReference>
<feature type="domain" description="Proliferating cell nuclear antigen PCNA C-terminal" evidence="9">
    <location>
        <begin position="128"/>
        <end position="253"/>
    </location>
</feature>
<evidence type="ECO:0000256" key="2">
    <source>
        <dbReference type="ARBA" id="ARBA00010462"/>
    </source>
</evidence>
<dbReference type="SUPFAM" id="SSF55979">
    <property type="entry name" value="DNA clamp"/>
    <property type="match status" value="2"/>
</dbReference>
<dbReference type="InterPro" id="IPR022648">
    <property type="entry name" value="Pr_cel_nuc_antig_N"/>
</dbReference>
<keyword evidence="3 7" id="KW-0235">DNA replication</keyword>
<dbReference type="GO" id="GO:0006275">
    <property type="term" value="P:regulation of DNA replication"/>
    <property type="evidence" value="ECO:0007669"/>
    <property type="project" value="InterPro"/>
</dbReference>
<dbReference type="PANTHER" id="PTHR11352:SF0">
    <property type="entry name" value="PROLIFERATING CELL NUCLEAR ANTIGEN"/>
    <property type="match status" value="1"/>
</dbReference>
<evidence type="ECO:0000256" key="7">
    <source>
        <dbReference type="RuleBase" id="RU003671"/>
    </source>
</evidence>
<comment type="subcellular location">
    <subcellularLocation>
        <location evidence="1 6">Nucleus</location>
    </subcellularLocation>
</comment>
<reference evidence="10" key="1">
    <citation type="submission" date="2022-01" db="EMBL/GenBank/DDBJ databases">
        <authorList>
            <person name="King R."/>
        </authorList>
    </citation>
    <scope>NUCLEOTIDE SEQUENCE</scope>
</reference>
<gene>
    <name evidence="10" type="ORF">NEZAVI_LOCUS10799</name>
</gene>
<dbReference type="GO" id="GO:0072702">
    <property type="term" value="P:response to methyl methanesulfonate"/>
    <property type="evidence" value="ECO:0007669"/>
    <property type="project" value="UniProtKB-ARBA"/>
</dbReference>
<dbReference type="OrthoDB" id="534348at2759"/>